<name>A0A7J6XCV3_THATH</name>
<keyword evidence="3" id="KW-1185">Reference proteome</keyword>
<comment type="caution">
    <text evidence="2">The sequence shown here is derived from an EMBL/GenBank/DDBJ whole genome shotgun (WGS) entry which is preliminary data.</text>
</comment>
<feature type="non-terminal residue" evidence="2">
    <location>
        <position position="1"/>
    </location>
</feature>
<evidence type="ECO:0000313" key="2">
    <source>
        <dbReference type="EMBL" id="KAF5207564.1"/>
    </source>
</evidence>
<gene>
    <name evidence="2" type="ORF">FRX31_002853</name>
</gene>
<proteinExistence type="predicted"/>
<organism evidence="2 3">
    <name type="scientific">Thalictrum thalictroides</name>
    <name type="common">Rue-anemone</name>
    <name type="synonym">Anemone thalictroides</name>
    <dbReference type="NCBI Taxonomy" id="46969"/>
    <lineage>
        <taxon>Eukaryota</taxon>
        <taxon>Viridiplantae</taxon>
        <taxon>Streptophyta</taxon>
        <taxon>Embryophyta</taxon>
        <taxon>Tracheophyta</taxon>
        <taxon>Spermatophyta</taxon>
        <taxon>Magnoliopsida</taxon>
        <taxon>Ranunculales</taxon>
        <taxon>Ranunculaceae</taxon>
        <taxon>Thalictroideae</taxon>
        <taxon>Thalictrum</taxon>
    </lineage>
</organism>
<sequence>MSHTDDSAVLNYLKNQPQQQEAHPRVVNKSVAGTMMSRASSSLSSNTKSQEGGKPNAKKYALIPDNYKTLDQ</sequence>
<evidence type="ECO:0000256" key="1">
    <source>
        <dbReference type="SAM" id="MobiDB-lite"/>
    </source>
</evidence>
<dbReference type="Proteomes" id="UP000554482">
    <property type="component" value="Unassembled WGS sequence"/>
</dbReference>
<feature type="compositionally biased region" description="Low complexity" evidence="1">
    <location>
        <begin position="37"/>
        <end position="49"/>
    </location>
</feature>
<protein>
    <submittedName>
        <fullName evidence="2">Uncharacterized protein</fullName>
    </submittedName>
</protein>
<accession>A0A7J6XCV3</accession>
<dbReference type="AlphaFoldDB" id="A0A7J6XCV3"/>
<evidence type="ECO:0000313" key="3">
    <source>
        <dbReference type="Proteomes" id="UP000554482"/>
    </source>
</evidence>
<feature type="region of interest" description="Disordered" evidence="1">
    <location>
        <begin position="1"/>
        <end position="72"/>
    </location>
</feature>
<dbReference type="EMBL" id="JABWDY010001256">
    <property type="protein sequence ID" value="KAF5207564.1"/>
    <property type="molecule type" value="Genomic_DNA"/>
</dbReference>
<reference evidence="2 3" key="1">
    <citation type="submission" date="2020-06" db="EMBL/GenBank/DDBJ databases">
        <title>Transcriptomic and genomic resources for Thalictrum thalictroides and T. hernandezii: Facilitating candidate gene discovery in an emerging model plant lineage.</title>
        <authorList>
            <person name="Arias T."/>
            <person name="Riano-Pachon D.M."/>
            <person name="Di Stilio V.S."/>
        </authorList>
    </citation>
    <scope>NUCLEOTIDE SEQUENCE [LARGE SCALE GENOMIC DNA]</scope>
    <source>
        <strain evidence="3">cv. WT478/WT964</strain>
        <tissue evidence="2">Leaves</tissue>
    </source>
</reference>